<dbReference type="Gene3D" id="1.10.10.60">
    <property type="entry name" value="Homeodomain-like"/>
    <property type="match status" value="1"/>
</dbReference>
<dbReference type="InterPro" id="IPR001647">
    <property type="entry name" value="HTH_TetR"/>
</dbReference>
<dbReference type="PROSITE" id="PS50977">
    <property type="entry name" value="HTH_TETR_2"/>
    <property type="match status" value="1"/>
</dbReference>
<keyword evidence="2 4" id="KW-0238">DNA-binding</keyword>
<accession>A0A2A3YF40</accession>
<dbReference type="Pfam" id="PF00440">
    <property type="entry name" value="TetR_N"/>
    <property type="match status" value="1"/>
</dbReference>
<reference evidence="6 7" key="1">
    <citation type="journal article" date="2017" name="Elife">
        <title>Extensive horizontal gene transfer in cheese-associated bacteria.</title>
        <authorList>
            <person name="Bonham K.S."/>
            <person name="Wolfe B.E."/>
            <person name="Dutton R.J."/>
        </authorList>
    </citation>
    <scope>NUCLEOTIDE SEQUENCE [LARGE SCALE GENOMIC DNA]</scope>
    <source>
        <strain evidence="6 7">341_9</strain>
    </source>
</reference>
<keyword evidence="7" id="KW-1185">Reference proteome</keyword>
<dbReference type="SUPFAM" id="SSF46689">
    <property type="entry name" value="Homeodomain-like"/>
    <property type="match status" value="1"/>
</dbReference>
<sequence length="209" mass="23227">MMSQTPQTRVRMSRDESREVTRSRLIDAATELFAQLGVSDTSLRTVAEHAGYSRGAVHSNFADKAELAEAVALNVISKIGPSIDAVLASSAASRIRLEDYIRTYLQFCTDQPLQTSALIAVARYQSRFDLDRFDSRGKDSLRGIIELFEDGQRREEMRAFDPWLMAYMLRSTVDAVAAHLTAGALPTSADEAANEIVTTFDRATRTDDR</sequence>
<feature type="domain" description="HTH tetR-type" evidence="5">
    <location>
        <begin position="19"/>
        <end position="79"/>
    </location>
</feature>
<proteinExistence type="predicted"/>
<dbReference type="GO" id="GO:0003700">
    <property type="term" value="F:DNA-binding transcription factor activity"/>
    <property type="evidence" value="ECO:0007669"/>
    <property type="project" value="TreeGrafter"/>
</dbReference>
<dbReference type="OrthoDB" id="3172830at2"/>
<dbReference type="Proteomes" id="UP000218598">
    <property type="component" value="Unassembled WGS sequence"/>
</dbReference>
<dbReference type="PANTHER" id="PTHR30055">
    <property type="entry name" value="HTH-TYPE TRANSCRIPTIONAL REGULATOR RUTR"/>
    <property type="match status" value="1"/>
</dbReference>
<evidence type="ECO:0000256" key="1">
    <source>
        <dbReference type="ARBA" id="ARBA00023015"/>
    </source>
</evidence>
<dbReference type="Gene3D" id="1.10.357.10">
    <property type="entry name" value="Tetracycline Repressor, domain 2"/>
    <property type="match status" value="1"/>
</dbReference>
<name>A0A2A3YF40_9MICO</name>
<evidence type="ECO:0000259" key="5">
    <source>
        <dbReference type="PROSITE" id="PS50977"/>
    </source>
</evidence>
<dbReference type="GO" id="GO:0000976">
    <property type="term" value="F:transcription cis-regulatory region binding"/>
    <property type="evidence" value="ECO:0007669"/>
    <property type="project" value="TreeGrafter"/>
</dbReference>
<dbReference type="AlphaFoldDB" id="A0A2A3YF40"/>
<evidence type="ECO:0000256" key="2">
    <source>
        <dbReference type="ARBA" id="ARBA00023125"/>
    </source>
</evidence>
<dbReference type="RefSeq" id="WP_096197808.1">
    <property type="nucleotide sequence ID" value="NZ_JBQQJY010000042.1"/>
</dbReference>
<evidence type="ECO:0000313" key="6">
    <source>
        <dbReference type="EMBL" id="PCC37907.1"/>
    </source>
</evidence>
<protein>
    <recommendedName>
        <fullName evidence="5">HTH tetR-type domain-containing protein</fullName>
    </recommendedName>
</protein>
<dbReference type="PANTHER" id="PTHR30055:SF234">
    <property type="entry name" value="HTH-TYPE TRANSCRIPTIONAL REGULATOR BETI"/>
    <property type="match status" value="1"/>
</dbReference>
<dbReference type="InterPro" id="IPR036271">
    <property type="entry name" value="Tet_transcr_reg_TetR-rel_C_sf"/>
</dbReference>
<evidence type="ECO:0000256" key="3">
    <source>
        <dbReference type="ARBA" id="ARBA00023163"/>
    </source>
</evidence>
<comment type="caution">
    <text evidence="6">The sequence shown here is derived from an EMBL/GenBank/DDBJ whole genome shotgun (WGS) entry which is preliminary data.</text>
</comment>
<evidence type="ECO:0000256" key="4">
    <source>
        <dbReference type="PROSITE-ProRule" id="PRU00335"/>
    </source>
</evidence>
<dbReference type="EMBL" id="NRGR01000032">
    <property type="protein sequence ID" value="PCC37907.1"/>
    <property type="molecule type" value="Genomic_DNA"/>
</dbReference>
<dbReference type="InterPro" id="IPR050109">
    <property type="entry name" value="HTH-type_TetR-like_transc_reg"/>
</dbReference>
<dbReference type="PRINTS" id="PR00455">
    <property type="entry name" value="HTHTETR"/>
</dbReference>
<dbReference type="InterPro" id="IPR009057">
    <property type="entry name" value="Homeodomain-like_sf"/>
</dbReference>
<gene>
    <name evidence="6" type="ORF">CIK66_16815</name>
</gene>
<dbReference type="SUPFAM" id="SSF48498">
    <property type="entry name" value="Tetracyclin repressor-like, C-terminal domain"/>
    <property type="match status" value="1"/>
</dbReference>
<keyword evidence="1" id="KW-0805">Transcription regulation</keyword>
<organism evidence="6 7">
    <name type="scientific">Brachybacterium alimentarium</name>
    <dbReference type="NCBI Taxonomy" id="47845"/>
    <lineage>
        <taxon>Bacteria</taxon>
        <taxon>Bacillati</taxon>
        <taxon>Actinomycetota</taxon>
        <taxon>Actinomycetes</taxon>
        <taxon>Micrococcales</taxon>
        <taxon>Dermabacteraceae</taxon>
        <taxon>Brachybacterium</taxon>
    </lineage>
</organism>
<evidence type="ECO:0000313" key="7">
    <source>
        <dbReference type="Proteomes" id="UP000218598"/>
    </source>
</evidence>
<feature type="DNA-binding region" description="H-T-H motif" evidence="4">
    <location>
        <begin position="42"/>
        <end position="61"/>
    </location>
</feature>
<keyword evidence="3" id="KW-0804">Transcription</keyword>